<reference evidence="1 2" key="1">
    <citation type="submission" date="2007-03" db="EMBL/GenBank/DDBJ databases">
        <authorList>
            <person name="Stal L."/>
            <person name="Ferriera S."/>
            <person name="Johnson J."/>
            <person name="Kravitz S."/>
            <person name="Beeson K."/>
            <person name="Sutton G."/>
            <person name="Rogers Y.-H."/>
            <person name="Friedman R."/>
            <person name="Frazier M."/>
            <person name="Venter J.C."/>
        </authorList>
    </citation>
    <scope>NUCLEOTIDE SEQUENCE [LARGE SCALE GENOMIC DNA]</scope>
    <source>
        <strain evidence="1 2">CCY0110</strain>
    </source>
</reference>
<protein>
    <submittedName>
        <fullName evidence="1">Uncharacterized protein</fullName>
    </submittedName>
</protein>
<comment type="caution">
    <text evidence="1">The sequence shown here is derived from an EMBL/GenBank/DDBJ whole genome shotgun (WGS) entry which is preliminary data.</text>
</comment>
<dbReference type="InterPro" id="IPR005368">
    <property type="entry name" value="UPF0175"/>
</dbReference>
<dbReference type="OrthoDB" id="531866at2"/>
<name>A3IN53_9CHRO</name>
<keyword evidence="2" id="KW-1185">Reference proteome</keyword>
<dbReference type="eggNOG" id="ENOG50330Z0">
    <property type="taxonomic scope" value="Bacteria"/>
</dbReference>
<dbReference type="AlphaFoldDB" id="A3IN53"/>
<dbReference type="Proteomes" id="UP000003781">
    <property type="component" value="Unassembled WGS sequence"/>
</dbReference>
<evidence type="ECO:0000313" key="2">
    <source>
        <dbReference type="Proteomes" id="UP000003781"/>
    </source>
</evidence>
<accession>A3IN53</accession>
<sequence length="94" mass="10733">MSVKIIDEQLDNINLSDEVRDKALKKAREGYIMTLLEFGEITSGRAAKILGVSRLEVISMMNKWGISLFDDSQDLEELQQEVEQAEYILNQQKA</sequence>
<proteinExistence type="predicted"/>
<gene>
    <name evidence="1" type="ORF">CY0110_00190</name>
</gene>
<dbReference type="EMBL" id="AAXW01000009">
    <property type="protein sequence ID" value="EAZ92030.1"/>
    <property type="molecule type" value="Genomic_DNA"/>
</dbReference>
<dbReference type="RefSeq" id="WP_008274817.1">
    <property type="nucleotide sequence ID" value="NZ_AAXW01000009.1"/>
</dbReference>
<dbReference type="Pfam" id="PF03683">
    <property type="entry name" value="UPF0175"/>
    <property type="match status" value="1"/>
</dbReference>
<organism evidence="1 2">
    <name type="scientific">Crocosphaera chwakensis CCY0110</name>
    <dbReference type="NCBI Taxonomy" id="391612"/>
    <lineage>
        <taxon>Bacteria</taxon>
        <taxon>Bacillati</taxon>
        <taxon>Cyanobacteriota</taxon>
        <taxon>Cyanophyceae</taxon>
        <taxon>Oscillatoriophycideae</taxon>
        <taxon>Chroococcales</taxon>
        <taxon>Aphanothecaceae</taxon>
        <taxon>Crocosphaera</taxon>
        <taxon>Crocosphaera chwakensis</taxon>
    </lineage>
</organism>
<evidence type="ECO:0000313" key="1">
    <source>
        <dbReference type="EMBL" id="EAZ92030.1"/>
    </source>
</evidence>